<dbReference type="EMBL" id="KI676253">
    <property type="protein sequence ID" value="ETL26446.1"/>
    <property type="molecule type" value="Genomic_DNA"/>
</dbReference>
<name>W2FSF8_PHYNI</name>
<dbReference type="GO" id="GO:0032259">
    <property type="term" value="P:methylation"/>
    <property type="evidence" value="ECO:0007669"/>
    <property type="project" value="UniProtKB-KW"/>
</dbReference>
<dbReference type="EMBL" id="KI689450">
    <property type="protein sequence ID" value="ETK73005.1"/>
    <property type="molecule type" value="Genomic_DNA"/>
</dbReference>
<accession>W2FSF8</accession>
<dbReference type="EC" id="2.1.1.6" evidence="1"/>
<gene>
    <name evidence="7" type="ORF">L915_20013</name>
    <name evidence="8" type="ORF">L916_19891</name>
</gene>
<comment type="similarity">
    <text evidence="6">Belongs to the class I-like SAM-binding methyltransferase superfamily. Cation-dependent O-methyltransferase family.</text>
</comment>
<evidence type="ECO:0000313" key="7">
    <source>
        <dbReference type="EMBL" id="ETK73005.1"/>
    </source>
</evidence>
<evidence type="ECO:0000256" key="2">
    <source>
        <dbReference type="ARBA" id="ARBA00022603"/>
    </source>
</evidence>
<dbReference type="InterPro" id="IPR002935">
    <property type="entry name" value="SAM_O-MeTrfase"/>
</dbReference>
<dbReference type="GO" id="GO:0006584">
    <property type="term" value="P:catecholamine metabolic process"/>
    <property type="evidence" value="ECO:0007669"/>
    <property type="project" value="UniProtKB-KW"/>
</dbReference>
<sequence>MVSALGIAKISHLIIDTPSSTPRIAMSSFSLFESVTSTITKAVAPLLSGKMQRNSVACLEFVKQNATRNNPASVVAAIDAFAASNTMMNVGAGKGAIVDAEIRQKKPRAMAEIGAYTGYSTVRFASAQREAAKAAGIDSHYYSFEYSPEFAARAREMVSFAGLDDQVTVIQGAFSDQLHHLKGKTVDIYFIDHDKSLYVPDAEKIIASGTLQPGSLLIADNVLIPGAPEYLTFLEEHPQLKPVLHKVPLDLFTWVNDAISVATYTK</sequence>
<dbReference type="InterPro" id="IPR029063">
    <property type="entry name" value="SAM-dependent_MTases_sf"/>
</dbReference>
<dbReference type="Pfam" id="PF13578">
    <property type="entry name" value="Methyltransf_24"/>
    <property type="match status" value="1"/>
</dbReference>
<keyword evidence="3" id="KW-0808">Transferase</keyword>
<dbReference type="GO" id="GO:0016206">
    <property type="term" value="F:catechol O-methyltransferase activity"/>
    <property type="evidence" value="ECO:0007669"/>
    <property type="project" value="UniProtKB-EC"/>
</dbReference>
<dbReference type="CDD" id="cd02440">
    <property type="entry name" value="AdoMet_MTases"/>
    <property type="match status" value="1"/>
</dbReference>
<reference evidence="7" key="1">
    <citation type="submission" date="2013-11" db="EMBL/GenBank/DDBJ databases">
        <title>The Genome Sequence of Phytophthora parasitica CJ02B3.</title>
        <authorList>
            <consortium name="The Broad Institute Genomics Platform"/>
            <person name="Russ C."/>
            <person name="Tyler B."/>
            <person name="Panabieres F."/>
            <person name="Shan W."/>
            <person name="Tripathy S."/>
            <person name="Grunwald N."/>
            <person name="Machado M."/>
            <person name="Johnson C.S."/>
            <person name="Arredondo F."/>
            <person name="Hong C."/>
            <person name="Coffey M."/>
            <person name="Young S.K."/>
            <person name="Zeng Q."/>
            <person name="Gargeya S."/>
            <person name="Fitzgerald M."/>
            <person name="Abouelleil A."/>
            <person name="Alvarado L."/>
            <person name="Chapman S.B."/>
            <person name="Gainer-Dewar J."/>
            <person name="Goldberg J."/>
            <person name="Griggs A."/>
            <person name="Gujja S."/>
            <person name="Hansen M."/>
            <person name="Howarth C."/>
            <person name="Imamovic A."/>
            <person name="Ireland A."/>
            <person name="Larimer J."/>
            <person name="McCowan C."/>
            <person name="Murphy C."/>
            <person name="Pearson M."/>
            <person name="Poon T.W."/>
            <person name="Priest M."/>
            <person name="Roberts A."/>
            <person name="Saif S."/>
            <person name="Shea T."/>
            <person name="Sykes S."/>
            <person name="Wortman J."/>
            <person name="Nusbaum C."/>
            <person name="Birren B."/>
        </authorList>
    </citation>
    <scope>NUCLEOTIDE SEQUENCE [LARGE SCALE GENOMIC DNA]</scope>
    <source>
        <strain evidence="7">CJ02B3</strain>
    </source>
</reference>
<evidence type="ECO:0000256" key="6">
    <source>
        <dbReference type="ARBA" id="ARBA00023453"/>
    </source>
</evidence>
<dbReference type="PROSITE" id="PS51682">
    <property type="entry name" value="SAM_OMT_I"/>
    <property type="match status" value="1"/>
</dbReference>
<dbReference type="Proteomes" id="UP000053864">
    <property type="component" value="Unassembled WGS sequence"/>
</dbReference>
<evidence type="ECO:0000256" key="5">
    <source>
        <dbReference type="ARBA" id="ARBA00022939"/>
    </source>
</evidence>
<keyword evidence="5" id="KW-0128">Catecholamine metabolism</keyword>
<proteinExistence type="inferred from homology"/>
<dbReference type="SUPFAM" id="SSF53335">
    <property type="entry name" value="S-adenosyl-L-methionine-dependent methyltransferases"/>
    <property type="match status" value="1"/>
</dbReference>
<keyword evidence="2" id="KW-0489">Methyltransferase</keyword>
<dbReference type="PANTHER" id="PTHR43836">
    <property type="entry name" value="CATECHOL O-METHYLTRANSFERASE 1-RELATED"/>
    <property type="match status" value="1"/>
</dbReference>
<dbReference type="AlphaFoldDB" id="W2FSF8"/>
<dbReference type="Gene3D" id="3.40.50.150">
    <property type="entry name" value="Vaccinia Virus protein VP39"/>
    <property type="match status" value="1"/>
</dbReference>
<dbReference type="Proteomes" id="UP000053236">
    <property type="component" value="Unassembled WGS sequence"/>
</dbReference>
<organism evidence="7">
    <name type="scientific">Phytophthora nicotianae</name>
    <name type="common">Potato buckeye rot agent</name>
    <name type="synonym">Phytophthora parasitica</name>
    <dbReference type="NCBI Taxonomy" id="4792"/>
    <lineage>
        <taxon>Eukaryota</taxon>
        <taxon>Sar</taxon>
        <taxon>Stramenopiles</taxon>
        <taxon>Oomycota</taxon>
        <taxon>Peronosporomycetes</taxon>
        <taxon>Peronosporales</taxon>
        <taxon>Peronosporaceae</taxon>
        <taxon>Phytophthora</taxon>
    </lineage>
</organism>
<reference evidence="8" key="2">
    <citation type="submission" date="2013-11" db="EMBL/GenBank/DDBJ databases">
        <title>The Genome Sequence of Phytophthora parasitica CJ05E6.</title>
        <authorList>
            <consortium name="The Broad Institute Genomics Platform"/>
            <person name="Russ C."/>
            <person name="Tyler B."/>
            <person name="Panabieres F."/>
            <person name="Shan W."/>
            <person name="Tripathy S."/>
            <person name="Grunwald N."/>
            <person name="Machado M."/>
            <person name="Johnson C.S."/>
            <person name="Arredondo F."/>
            <person name="Hong C."/>
            <person name="Coffey M."/>
            <person name="Young S.K."/>
            <person name="Zeng Q."/>
            <person name="Gargeya S."/>
            <person name="Fitzgerald M."/>
            <person name="Abouelleil A."/>
            <person name="Alvarado L."/>
            <person name="Chapman S.B."/>
            <person name="Gainer-Dewar J."/>
            <person name="Goldberg J."/>
            <person name="Griggs A."/>
            <person name="Gujja S."/>
            <person name="Hansen M."/>
            <person name="Howarth C."/>
            <person name="Imamovic A."/>
            <person name="Ireland A."/>
            <person name="Larimer J."/>
            <person name="McCowan C."/>
            <person name="Murphy C."/>
            <person name="Pearson M."/>
            <person name="Poon T.W."/>
            <person name="Priest M."/>
            <person name="Roberts A."/>
            <person name="Saif S."/>
            <person name="Shea T."/>
            <person name="Sykes S."/>
            <person name="Wortman J."/>
            <person name="Nusbaum C."/>
            <person name="Birren B."/>
        </authorList>
    </citation>
    <scope>NUCLEOTIDE SEQUENCE [LARGE SCALE GENOMIC DNA]</scope>
    <source>
        <strain evidence="8">CJ05E6</strain>
    </source>
</reference>
<dbReference type="PANTHER" id="PTHR43836:SF2">
    <property type="entry name" value="CATECHOL O-METHYLTRANSFERASE 1-RELATED"/>
    <property type="match status" value="1"/>
</dbReference>
<keyword evidence="4" id="KW-0949">S-adenosyl-L-methionine</keyword>
<dbReference type="VEuPathDB" id="FungiDB:PPTG_05903"/>
<evidence type="ECO:0000256" key="1">
    <source>
        <dbReference type="ARBA" id="ARBA00012880"/>
    </source>
</evidence>
<evidence type="ECO:0000256" key="3">
    <source>
        <dbReference type="ARBA" id="ARBA00022679"/>
    </source>
</evidence>
<protein>
    <recommendedName>
        <fullName evidence="1">catechol O-methyltransferase</fullName>
        <ecNumber evidence="1">2.1.1.6</ecNumber>
    </recommendedName>
</protein>
<evidence type="ECO:0000256" key="4">
    <source>
        <dbReference type="ARBA" id="ARBA00022691"/>
    </source>
</evidence>
<evidence type="ECO:0000313" key="8">
    <source>
        <dbReference type="EMBL" id="ETL26446.1"/>
    </source>
</evidence>